<dbReference type="RefSeq" id="WP_159432345.1">
    <property type="nucleotide sequence ID" value="NZ_FQVH01000002.1"/>
</dbReference>
<dbReference type="Proteomes" id="UP000184088">
    <property type="component" value="Unassembled WGS sequence"/>
</dbReference>
<dbReference type="STRING" id="1121256.SAMN02746089_00351"/>
<keyword evidence="2" id="KW-1185">Reference proteome</keyword>
<evidence type="ECO:0000313" key="2">
    <source>
        <dbReference type="Proteomes" id="UP000184088"/>
    </source>
</evidence>
<sequence length="48" mass="5367">MDGKLLRGMILGGLVTYLAERGLKKMNKGIKRDMAEKAFNAIRKMAKV</sequence>
<dbReference type="EMBL" id="FQVH01000002">
    <property type="protein sequence ID" value="SHE50388.1"/>
    <property type="molecule type" value="Genomic_DNA"/>
</dbReference>
<organism evidence="1 2">
    <name type="scientific">Caldanaerobius fijiensis DSM 17918</name>
    <dbReference type="NCBI Taxonomy" id="1121256"/>
    <lineage>
        <taxon>Bacteria</taxon>
        <taxon>Bacillati</taxon>
        <taxon>Bacillota</taxon>
        <taxon>Clostridia</taxon>
        <taxon>Thermoanaerobacterales</taxon>
        <taxon>Thermoanaerobacteraceae</taxon>
        <taxon>Caldanaerobius</taxon>
    </lineage>
</organism>
<accession>A0A1M4U0X4</accession>
<protein>
    <submittedName>
        <fullName evidence="1">Uncharacterized protein</fullName>
    </submittedName>
</protein>
<reference evidence="1 2" key="1">
    <citation type="submission" date="2016-11" db="EMBL/GenBank/DDBJ databases">
        <authorList>
            <person name="Jaros S."/>
            <person name="Januszkiewicz K."/>
            <person name="Wedrychowicz H."/>
        </authorList>
    </citation>
    <scope>NUCLEOTIDE SEQUENCE [LARGE SCALE GENOMIC DNA]</scope>
    <source>
        <strain evidence="1 2">DSM 17918</strain>
    </source>
</reference>
<name>A0A1M4U0X4_9THEO</name>
<evidence type="ECO:0000313" key="1">
    <source>
        <dbReference type="EMBL" id="SHE50388.1"/>
    </source>
</evidence>
<dbReference type="AlphaFoldDB" id="A0A1M4U0X4"/>
<proteinExistence type="predicted"/>
<gene>
    <name evidence="1" type="ORF">SAMN02746089_00351</name>
</gene>